<name>A0A918MX80_9BURK</name>
<keyword evidence="5 6" id="KW-0449">Lipoprotein</keyword>
<accession>A0A918MX80</accession>
<protein>
    <recommendedName>
        <fullName evidence="6">Outer membrane protein assembly factor BamD</fullName>
    </recommendedName>
</protein>
<sequence length="275" mass="31517">MQKSILRHSLLVLCSLALAGCSGVFKSQEDKTQGWTADQLYQEARENVRASEWKSASQHLKAVETRFPYSSQAQQALIDQAYVYWKDDEPEQATAAINRFLALYPNHPGTDYMLYLKGLVTFTPPSAFLSSYTGQDPSERDPKGLRQSYQAFNELISRYPDSRYAHDARSRLTWLVSTIAENEVNVAEYYYKRDAYVAAINRSQAVIRDFSGVQAAERALYIMMKSYEKLGMNEQANDAKRVLDQNFPESKFYAQGLDGDKHWTDMFKPASWFDN</sequence>
<dbReference type="RefSeq" id="WP_189384104.1">
    <property type="nucleotide sequence ID" value="NZ_BAABFY010000007.1"/>
</dbReference>
<organism evidence="9 10">
    <name type="scientific">Advenella faeciporci</name>
    <dbReference type="NCBI Taxonomy" id="797535"/>
    <lineage>
        <taxon>Bacteria</taxon>
        <taxon>Pseudomonadati</taxon>
        <taxon>Pseudomonadota</taxon>
        <taxon>Betaproteobacteria</taxon>
        <taxon>Burkholderiales</taxon>
        <taxon>Alcaligenaceae</taxon>
    </lineage>
</organism>
<dbReference type="PROSITE" id="PS51257">
    <property type="entry name" value="PROKAR_LIPOPROTEIN"/>
    <property type="match status" value="1"/>
</dbReference>
<dbReference type="InterPro" id="IPR039565">
    <property type="entry name" value="BamD-like"/>
</dbReference>
<proteinExistence type="inferred from homology"/>
<comment type="function">
    <text evidence="6">Part of the outer membrane protein assembly complex, which is involved in assembly and insertion of beta-barrel proteins into the outer membrane.</text>
</comment>
<feature type="chain" id="PRO_5036722877" description="Outer membrane protein assembly factor BamD" evidence="7">
    <location>
        <begin position="20"/>
        <end position="275"/>
    </location>
</feature>
<evidence type="ECO:0000256" key="4">
    <source>
        <dbReference type="ARBA" id="ARBA00023237"/>
    </source>
</evidence>
<dbReference type="PANTHER" id="PTHR37423">
    <property type="entry name" value="SOLUBLE LYTIC MUREIN TRANSGLYCOSYLASE-RELATED"/>
    <property type="match status" value="1"/>
</dbReference>
<dbReference type="GO" id="GO:1990063">
    <property type="term" value="C:Bam protein complex"/>
    <property type="evidence" value="ECO:0007669"/>
    <property type="project" value="TreeGrafter"/>
</dbReference>
<dbReference type="CDD" id="cd15830">
    <property type="entry name" value="BamD"/>
    <property type="match status" value="1"/>
</dbReference>
<comment type="subunit">
    <text evidence="6">Part of the Bam complex.</text>
</comment>
<dbReference type="NCBIfam" id="TIGR03302">
    <property type="entry name" value="OM_YfiO"/>
    <property type="match status" value="1"/>
</dbReference>
<dbReference type="EMBL" id="BMYS01000003">
    <property type="protein sequence ID" value="GGW80023.1"/>
    <property type="molecule type" value="Genomic_DNA"/>
</dbReference>
<feature type="domain" description="Outer membrane lipoprotein BamD-like" evidence="8">
    <location>
        <begin position="37"/>
        <end position="241"/>
    </location>
</feature>
<evidence type="ECO:0000256" key="3">
    <source>
        <dbReference type="ARBA" id="ARBA00023139"/>
    </source>
</evidence>
<feature type="signal peptide" evidence="7">
    <location>
        <begin position="1"/>
        <end position="19"/>
    </location>
</feature>
<gene>
    <name evidence="9" type="primary">comL</name>
    <name evidence="6" type="synonym">bamD</name>
    <name evidence="9" type="ORF">GCM10011450_07300</name>
</gene>
<keyword evidence="1 6" id="KW-0732">Signal</keyword>
<dbReference type="Pfam" id="PF13525">
    <property type="entry name" value="YfiO"/>
    <property type="match status" value="1"/>
</dbReference>
<evidence type="ECO:0000256" key="5">
    <source>
        <dbReference type="ARBA" id="ARBA00023288"/>
    </source>
</evidence>
<evidence type="ECO:0000256" key="1">
    <source>
        <dbReference type="ARBA" id="ARBA00022729"/>
    </source>
</evidence>
<comment type="similarity">
    <text evidence="6">Belongs to the BamD family.</text>
</comment>
<keyword evidence="3 6" id="KW-0564">Palmitate</keyword>
<dbReference type="Gene3D" id="1.25.40.10">
    <property type="entry name" value="Tetratricopeptide repeat domain"/>
    <property type="match status" value="1"/>
</dbReference>
<dbReference type="GO" id="GO:0043165">
    <property type="term" value="P:Gram-negative-bacterium-type cell outer membrane assembly"/>
    <property type="evidence" value="ECO:0007669"/>
    <property type="project" value="UniProtKB-UniRule"/>
</dbReference>
<reference evidence="9" key="2">
    <citation type="submission" date="2020-09" db="EMBL/GenBank/DDBJ databases">
        <authorList>
            <person name="Sun Q."/>
            <person name="Kim S."/>
        </authorList>
    </citation>
    <scope>NUCLEOTIDE SEQUENCE</scope>
    <source>
        <strain evidence="9">KCTC 23732</strain>
    </source>
</reference>
<reference evidence="9" key="1">
    <citation type="journal article" date="2014" name="Int. J. Syst. Evol. Microbiol.">
        <title>Complete genome sequence of Corynebacterium casei LMG S-19264T (=DSM 44701T), isolated from a smear-ripened cheese.</title>
        <authorList>
            <consortium name="US DOE Joint Genome Institute (JGI-PGF)"/>
            <person name="Walter F."/>
            <person name="Albersmeier A."/>
            <person name="Kalinowski J."/>
            <person name="Ruckert C."/>
        </authorList>
    </citation>
    <scope>NUCLEOTIDE SEQUENCE</scope>
    <source>
        <strain evidence="9">KCTC 23732</strain>
    </source>
</reference>
<dbReference type="PANTHER" id="PTHR37423:SF1">
    <property type="entry name" value="OUTER MEMBRANE PROTEIN ASSEMBLY FACTOR BAMD"/>
    <property type="match status" value="1"/>
</dbReference>
<evidence type="ECO:0000313" key="10">
    <source>
        <dbReference type="Proteomes" id="UP000608345"/>
    </source>
</evidence>
<dbReference type="HAMAP" id="MF_00922">
    <property type="entry name" value="OM_assembly_BamD"/>
    <property type="match status" value="1"/>
</dbReference>
<evidence type="ECO:0000313" key="9">
    <source>
        <dbReference type="EMBL" id="GGW80023.1"/>
    </source>
</evidence>
<dbReference type="InterPro" id="IPR011990">
    <property type="entry name" value="TPR-like_helical_dom_sf"/>
</dbReference>
<dbReference type="Proteomes" id="UP000608345">
    <property type="component" value="Unassembled WGS sequence"/>
</dbReference>
<evidence type="ECO:0000259" key="8">
    <source>
        <dbReference type="Pfam" id="PF13525"/>
    </source>
</evidence>
<evidence type="ECO:0000256" key="7">
    <source>
        <dbReference type="SAM" id="SignalP"/>
    </source>
</evidence>
<dbReference type="AlphaFoldDB" id="A0A918MX80"/>
<dbReference type="SUPFAM" id="SSF48452">
    <property type="entry name" value="TPR-like"/>
    <property type="match status" value="1"/>
</dbReference>
<keyword evidence="2 6" id="KW-0472">Membrane</keyword>
<evidence type="ECO:0000256" key="2">
    <source>
        <dbReference type="ARBA" id="ARBA00023136"/>
    </source>
</evidence>
<evidence type="ECO:0000256" key="6">
    <source>
        <dbReference type="HAMAP-Rule" id="MF_00922"/>
    </source>
</evidence>
<comment type="subcellular location">
    <subcellularLocation>
        <location evidence="6">Cell outer membrane</location>
        <topology evidence="6">Lipid-anchor</topology>
    </subcellularLocation>
</comment>
<keyword evidence="4 6" id="KW-0998">Cell outer membrane</keyword>
<keyword evidence="10" id="KW-1185">Reference proteome</keyword>
<comment type="caution">
    <text evidence="9">The sequence shown here is derived from an EMBL/GenBank/DDBJ whole genome shotgun (WGS) entry which is preliminary data.</text>
</comment>
<dbReference type="InterPro" id="IPR017689">
    <property type="entry name" value="BamD"/>
</dbReference>
<dbReference type="GO" id="GO:0051205">
    <property type="term" value="P:protein insertion into membrane"/>
    <property type="evidence" value="ECO:0007669"/>
    <property type="project" value="UniProtKB-UniRule"/>
</dbReference>